<protein>
    <submittedName>
        <fullName evidence="10">Oxidoreductase-like protein</fullName>
    </submittedName>
</protein>
<dbReference type="GO" id="GO:0016712">
    <property type="term" value="F:oxidoreductase activity, acting on paired donors, with incorporation or reduction of molecular oxygen, reduced flavin or flavoprotein as one donor, and incorporation of one atom of oxygen"/>
    <property type="evidence" value="ECO:0007669"/>
    <property type="project" value="InterPro"/>
</dbReference>
<dbReference type="InterPro" id="IPR036396">
    <property type="entry name" value="Cyt_P450_sf"/>
</dbReference>
<evidence type="ECO:0000256" key="1">
    <source>
        <dbReference type="ARBA" id="ARBA00001971"/>
    </source>
</evidence>
<keyword evidence="7" id="KW-0503">Monooxygenase</keyword>
<dbReference type="InterPro" id="IPR002974">
    <property type="entry name" value="Cyt_P450_E_CYP52_ascomycetes"/>
</dbReference>
<comment type="caution">
    <text evidence="10">The sequence shown here is derived from an EMBL/GenBank/DDBJ whole genome shotgun (WGS) entry which is preliminary data.</text>
</comment>
<dbReference type="GO" id="GO:0020037">
    <property type="term" value="F:heme binding"/>
    <property type="evidence" value="ECO:0007669"/>
    <property type="project" value="InterPro"/>
</dbReference>
<dbReference type="CDD" id="cd11063">
    <property type="entry name" value="CYP52"/>
    <property type="match status" value="1"/>
</dbReference>
<organism evidence="10 11">
    <name type="scientific">Immersiella caudata</name>
    <dbReference type="NCBI Taxonomy" id="314043"/>
    <lineage>
        <taxon>Eukaryota</taxon>
        <taxon>Fungi</taxon>
        <taxon>Dikarya</taxon>
        <taxon>Ascomycota</taxon>
        <taxon>Pezizomycotina</taxon>
        <taxon>Sordariomycetes</taxon>
        <taxon>Sordariomycetidae</taxon>
        <taxon>Sordariales</taxon>
        <taxon>Lasiosphaeriaceae</taxon>
        <taxon>Immersiella</taxon>
    </lineage>
</organism>
<evidence type="ECO:0000256" key="5">
    <source>
        <dbReference type="ARBA" id="ARBA00023002"/>
    </source>
</evidence>
<dbReference type="InterPro" id="IPR017972">
    <property type="entry name" value="Cyt_P450_CS"/>
</dbReference>
<evidence type="ECO:0000256" key="3">
    <source>
        <dbReference type="ARBA" id="ARBA00022617"/>
    </source>
</evidence>
<dbReference type="PROSITE" id="PS00086">
    <property type="entry name" value="CYTOCHROME_P450"/>
    <property type="match status" value="1"/>
</dbReference>
<evidence type="ECO:0000256" key="8">
    <source>
        <dbReference type="PIRSR" id="PIRSR602402-1"/>
    </source>
</evidence>
<dbReference type="SUPFAM" id="SSF51735">
    <property type="entry name" value="NAD(P)-binding Rossmann-fold domains"/>
    <property type="match status" value="1"/>
</dbReference>
<keyword evidence="11" id="KW-1185">Reference proteome</keyword>
<comment type="cofactor">
    <cofactor evidence="1 8">
        <name>heme</name>
        <dbReference type="ChEBI" id="CHEBI:30413"/>
    </cofactor>
</comment>
<dbReference type="AlphaFoldDB" id="A0AA39WSV2"/>
<feature type="binding site" description="axial binding residue" evidence="8">
    <location>
        <position position="441"/>
    </location>
    <ligand>
        <name>heme</name>
        <dbReference type="ChEBI" id="CHEBI:30413"/>
    </ligand>
    <ligandPart>
        <name>Fe</name>
        <dbReference type="ChEBI" id="CHEBI:18248"/>
    </ligandPart>
</feature>
<dbReference type="InterPro" id="IPR036291">
    <property type="entry name" value="NAD(P)-bd_dom_sf"/>
</dbReference>
<keyword evidence="3 8" id="KW-0349">Heme</keyword>
<dbReference type="PROSITE" id="PS00065">
    <property type="entry name" value="D_2_HYDROXYACID_DH_1"/>
    <property type="match status" value="1"/>
</dbReference>
<dbReference type="PANTHER" id="PTHR24287">
    <property type="entry name" value="P450, PUTATIVE (EUROFUNG)-RELATED"/>
    <property type="match status" value="1"/>
</dbReference>
<dbReference type="PANTHER" id="PTHR24287:SF1">
    <property type="entry name" value="P450, PUTATIVE (EUROFUNG)-RELATED"/>
    <property type="match status" value="1"/>
</dbReference>
<feature type="domain" description="D-isomer specific 2-hydroxyacid dehydrogenase NAD-binding" evidence="9">
    <location>
        <begin position="712"/>
        <end position="813"/>
    </location>
</feature>
<name>A0AA39WSV2_9PEZI</name>
<dbReference type="Proteomes" id="UP001175000">
    <property type="component" value="Unassembled WGS sequence"/>
</dbReference>
<evidence type="ECO:0000256" key="2">
    <source>
        <dbReference type="ARBA" id="ARBA00010617"/>
    </source>
</evidence>
<keyword evidence="6 8" id="KW-0408">Iron</keyword>
<keyword evidence="4 8" id="KW-0479">Metal-binding</keyword>
<reference evidence="10" key="1">
    <citation type="submission" date="2023-06" db="EMBL/GenBank/DDBJ databases">
        <title>Genome-scale phylogeny and comparative genomics of the fungal order Sordariales.</title>
        <authorList>
            <consortium name="Lawrence Berkeley National Laboratory"/>
            <person name="Hensen N."/>
            <person name="Bonometti L."/>
            <person name="Westerberg I."/>
            <person name="Brannstrom I.O."/>
            <person name="Guillou S."/>
            <person name="Cros-Aarteil S."/>
            <person name="Calhoun S."/>
            <person name="Haridas S."/>
            <person name="Kuo A."/>
            <person name="Mondo S."/>
            <person name="Pangilinan J."/>
            <person name="Riley R."/>
            <person name="Labutti K."/>
            <person name="Andreopoulos B."/>
            <person name="Lipzen A."/>
            <person name="Chen C."/>
            <person name="Yanf M."/>
            <person name="Daum C."/>
            <person name="Ng V."/>
            <person name="Clum A."/>
            <person name="Steindorff A."/>
            <person name="Ohm R."/>
            <person name="Martin F."/>
            <person name="Silar P."/>
            <person name="Natvig D."/>
            <person name="Lalanne C."/>
            <person name="Gautier V."/>
            <person name="Ament-Velasquez S.L."/>
            <person name="Kruys A."/>
            <person name="Hutchinson M.I."/>
            <person name="Powell A.J."/>
            <person name="Barry K."/>
            <person name="Miller A.N."/>
            <person name="Grigoriev I.V."/>
            <person name="Debuchy R."/>
            <person name="Gladieux P."/>
            <person name="Thoren M.H."/>
            <person name="Johannesson H."/>
        </authorList>
    </citation>
    <scope>NUCLEOTIDE SEQUENCE</scope>
    <source>
        <strain evidence="10">CBS 606.72</strain>
    </source>
</reference>
<evidence type="ECO:0000256" key="4">
    <source>
        <dbReference type="ARBA" id="ARBA00022723"/>
    </source>
</evidence>
<evidence type="ECO:0000256" key="6">
    <source>
        <dbReference type="ARBA" id="ARBA00023004"/>
    </source>
</evidence>
<dbReference type="Gene3D" id="1.10.630.10">
    <property type="entry name" value="Cytochrome P450"/>
    <property type="match status" value="1"/>
</dbReference>
<dbReference type="CDD" id="cd12163">
    <property type="entry name" value="2-Hacid_dh_5"/>
    <property type="match status" value="1"/>
</dbReference>
<dbReference type="GO" id="GO:0005506">
    <property type="term" value="F:iron ion binding"/>
    <property type="evidence" value="ECO:0007669"/>
    <property type="project" value="InterPro"/>
</dbReference>
<evidence type="ECO:0000259" key="9">
    <source>
        <dbReference type="Pfam" id="PF02826"/>
    </source>
</evidence>
<dbReference type="Gene3D" id="3.40.50.720">
    <property type="entry name" value="NAD(P)-binding Rossmann-like Domain"/>
    <property type="match status" value="2"/>
</dbReference>
<dbReference type="InterPro" id="IPR029752">
    <property type="entry name" value="D-isomer_DH_CS1"/>
</dbReference>
<accession>A0AA39WSV2</accession>
<keyword evidence="5" id="KW-0560">Oxidoreductase</keyword>
<dbReference type="PRINTS" id="PR00464">
    <property type="entry name" value="EP450II"/>
</dbReference>
<feature type="domain" description="D-isomer specific 2-hydroxyacid dehydrogenase NAD-binding" evidence="9">
    <location>
        <begin position="612"/>
        <end position="682"/>
    </location>
</feature>
<dbReference type="PRINTS" id="PR01239">
    <property type="entry name" value="EP450IICYP52"/>
</dbReference>
<dbReference type="InterPro" id="IPR006140">
    <property type="entry name" value="D-isomer_DH_NAD-bd"/>
</dbReference>
<dbReference type="Pfam" id="PF02826">
    <property type="entry name" value="2-Hacid_dh_C"/>
    <property type="match status" value="2"/>
</dbReference>
<sequence length="850" mass="95428">MPTKGLFGFGRLIESVLATQSDSGPQYVVEAIDTEMGKDIHTVEVPISDYRLIVTRDPANVQAMLATQSVNWDVGEHRTNSWRPLFGDGVFTSRGEAWKHSRALVRPQFARDQINDLDLIERHVQRLFSAIQRSHAVTEEGWTDEFDLQPLFYNMALDITTELIYGYSADSQHPEGRAELPVIPGYDTPDRQNIGMHMDAGKACVETRGALWKYRWLLPTKKLNEHCAAVHKYAEWFVRLRLQRGEKYLERLESESGDVSKKRYVLLDELAKVTQDAVELRSQTLNILTAGRDTTAALMGWIFYFLSRHQGVFDKLREQILAHFGSYAADARNIEFKDLRDSIPYITSVINETLRMAPVIPLNERVALRDTVLPRGGGYHGDEPILVPKGRQVLIPTYAMTRRQDLWGRDVEVFRPERWDEDGGRKFGFEFIPFGGGARQCLGQQFARTKAAYVIVRFLQKYDKIECTQVPPDTPLRFHHTIENRSGSGVQVTLHEAGNHKLLIVTPFDVPNSFVDSLRHQFPDLDAEHRRSEWGSITPTFIPDDVWKDVTVLMTFGTIPTVEQAPKLQFVQLVSAGANHVLDKPLFKDTGVKFCTANGVHGPQISEWIIGTYLSFLHSFPYYLDNQKQATWNRGAHHLIEDSPDKVVGILGYGAIGRQTARVATAMGMTVHAFTLHPRPTPESRHDDSWAPAGLGDPEGVFPSKWFSGSSQEDLHTFLKSGLDLLVVATPLTDNTKSLIGAAEFEALASAGKGRTIVSNIARGPVVNTDEIIAALDQGLIRGAALDVTDPEPLPEGHPLWSAKNVIITPHVSGASTRYAERALEILRTNLERYSEGRNLVNKIKKKRGY</sequence>
<gene>
    <name evidence="10" type="ORF">B0T14DRAFT_538034</name>
</gene>
<dbReference type="EMBL" id="JAULSU010000004">
    <property type="protein sequence ID" value="KAK0620700.1"/>
    <property type="molecule type" value="Genomic_DNA"/>
</dbReference>
<dbReference type="InterPro" id="IPR001128">
    <property type="entry name" value="Cyt_P450"/>
</dbReference>
<dbReference type="SUPFAM" id="SSF52283">
    <property type="entry name" value="Formate/glycerate dehydrogenase catalytic domain-like"/>
    <property type="match status" value="1"/>
</dbReference>
<dbReference type="GO" id="GO:0051287">
    <property type="term" value="F:NAD binding"/>
    <property type="evidence" value="ECO:0007669"/>
    <property type="project" value="InterPro"/>
</dbReference>
<proteinExistence type="inferred from homology"/>
<dbReference type="InterPro" id="IPR047146">
    <property type="entry name" value="Cyt_P450_E_CYP52_fungi"/>
</dbReference>
<dbReference type="PRINTS" id="PR00385">
    <property type="entry name" value="P450"/>
</dbReference>
<dbReference type="Pfam" id="PF00067">
    <property type="entry name" value="p450"/>
    <property type="match status" value="1"/>
</dbReference>
<evidence type="ECO:0000313" key="10">
    <source>
        <dbReference type="EMBL" id="KAK0620700.1"/>
    </source>
</evidence>
<evidence type="ECO:0000256" key="7">
    <source>
        <dbReference type="ARBA" id="ARBA00023033"/>
    </source>
</evidence>
<dbReference type="SUPFAM" id="SSF48264">
    <property type="entry name" value="Cytochrome P450"/>
    <property type="match status" value="1"/>
</dbReference>
<evidence type="ECO:0000313" key="11">
    <source>
        <dbReference type="Proteomes" id="UP001175000"/>
    </source>
</evidence>
<comment type="similarity">
    <text evidence="2">Belongs to the cytochrome P450 family.</text>
</comment>
<dbReference type="InterPro" id="IPR002402">
    <property type="entry name" value="Cyt_P450_E_grp-II"/>
</dbReference>